<reference evidence="1" key="1">
    <citation type="submission" date="2019-05" db="EMBL/GenBank/DDBJ databases">
        <title>The de novo reference genome and transcriptome assemblies of the wild tomato species Solanum chilense.</title>
        <authorList>
            <person name="Stam R."/>
            <person name="Nosenko T."/>
            <person name="Hoerger A.C."/>
            <person name="Stephan W."/>
            <person name="Seidel M.A."/>
            <person name="Kuhn J.M.M."/>
            <person name="Haberer G."/>
            <person name="Tellier A."/>
        </authorList>
    </citation>
    <scope>NUCLEOTIDE SEQUENCE</scope>
    <source>
        <tissue evidence="1">Mature leaves</tissue>
    </source>
</reference>
<name>A0A6N2AEE9_SOLCI</name>
<evidence type="ECO:0000313" key="1">
    <source>
        <dbReference type="EMBL" id="TMW80475.1"/>
    </source>
</evidence>
<comment type="caution">
    <text evidence="1">The sequence shown here is derived from an EMBL/GenBank/DDBJ whole genome shotgun (WGS) entry which is preliminary data.</text>
</comment>
<accession>A0A6N2AEE9</accession>
<proteinExistence type="predicted"/>
<dbReference type="EMBL" id="RXGB01055036">
    <property type="protein sequence ID" value="TMW80475.1"/>
    <property type="molecule type" value="Genomic_DNA"/>
</dbReference>
<dbReference type="AlphaFoldDB" id="A0A6N2AEE9"/>
<protein>
    <submittedName>
        <fullName evidence="1">Uncharacterized protein</fullName>
    </submittedName>
</protein>
<sequence length="69" mass="7651">MPCLMSFDRECSPRAFFAVHPRSMQALADAAWPRTCCVRRPICPLTSNLALKIAPDIPKTSYSDVSLVP</sequence>
<gene>
    <name evidence="1" type="ORF">EJD97_019494</name>
</gene>
<organism evidence="1">
    <name type="scientific">Solanum chilense</name>
    <name type="common">Tomato</name>
    <name type="synonym">Lycopersicon chilense</name>
    <dbReference type="NCBI Taxonomy" id="4083"/>
    <lineage>
        <taxon>Eukaryota</taxon>
        <taxon>Viridiplantae</taxon>
        <taxon>Streptophyta</taxon>
        <taxon>Embryophyta</taxon>
        <taxon>Tracheophyta</taxon>
        <taxon>Spermatophyta</taxon>
        <taxon>Magnoliopsida</taxon>
        <taxon>eudicotyledons</taxon>
        <taxon>Gunneridae</taxon>
        <taxon>Pentapetalae</taxon>
        <taxon>asterids</taxon>
        <taxon>lamiids</taxon>
        <taxon>Solanales</taxon>
        <taxon>Solanaceae</taxon>
        <taxon>Solanoideae</taxon>
        <taxon>Solaneae</taxon>
        <taxon>Solanum</taxon>
        <taxon>Solanum subgen. Lycopersicon</taxon>
    </lineage>
</organism>